<keyword evidence="8 9" id="KW-0413">Isomerase</keyword>
<dbReference type="PIRSF" id="PIRSF004692">
    <property type="entry name" value="KdsD_KpsF"/>
    <property type="match status" value="1"/>
</dbReference>
<dbReference type="InterPro" id="IPR001347">
    <property type="entry name" value="SIS_dom"/>
</dbReference>
<evidence type="ECO:0000259" key="13">
    <source>
        <dbReference type="PROSITE" id="PS51371"/>
    </source>
</evidence>
<evidence type="ECO:0000256" key="4">
    <source>
        <dbReference type="ARBA" id="ARBA00022741"/>
    </source>
</evidence>
<dbReference type="FunFam" id="3.40.50.10490:FF:000011">
    <property type="entry name" value="Arabinose 5-phosphate isomerase"/>
    <property type="match status" value="1"/>
</dbReference>
<dbReference type="Pfam" id="PF00571">
    <property type="entry name" value="CBS"/>
    <property type="match status" value="1"/>
</dbReference>
<evidence type="ECO:0000256" key="10">
    <source>
        <dbReference type="PIRSR" id="PIRSR004692-2"/>
    </source>
</evidence>
<dbReference type="CDD" id="cd05014">
    <property type="entry name" value="SIS_Kpsf"/>
    <property type="match status" value="1"/>
</dbReference>
<comment type="catalytic activity">
    <reaction evidence="9">
        <text>D-arabinose 5-phosphate = D-ribulose 5-phosphate</text>
        <dbReference type="Rhea" id="RHEA:23104"/>
        <dbReference type="ChEBI" id="CHEBI:57693"/>
        <dbReference type="ChEBI" id="CHEBI:58121"/>
        <dbReference type="EC" id="5.3.1.13"/>
    </reaction>
</comment>
<evidence type="ECO:0000256" key="5">
    <source>
        <dbReference type="ARBA" id="ARBA00022833"/>
    </source>
</evidence>
<feature type="site" description="Catalytically relevant" evidence="11">
    <location>
        <position position="189"/>
    </location>
</feature>
<evidence type="ECO:0000256" key="1">
    <source>
        <dbReference type="ARBA" id="ARBA00008165"/>
    </source>
</evidence>
<feature type="binding site" evidence="10">
    <location>
        <position position="78"/>
    </location>
    <ligand>
        <name>Zn(2+)</name>
        <dbReference type="ChEBI" id="CHEBI:29105"/>
    </ligand>
</feature>
<dbReference type="NCBIfam" id="TIGR00393">
    <property type="entry name" value="kpsF"/>
    <property type="match status" value="1"/>
</dbReference>
<evidence type="ECO:0000313" key="15">
    <source>
        <dbReference type="EMBL" id="ASI93189.1"/>
    </source>
</evidence>
<evidence type="ECO:0000259" key="14">
    <source>
        <dbReference type="PROSITE" id="PS51464"/>
    </source>
</evidence>
<keyword evidence="2 10" id="KW-0479">Metal-binding</keyword>
<dbReference type="SUPFAM" id="SSF53697">
    <property type="entry name" value="SIS domain"/>
    <property type="match status" value="1"/>
</dbReference>
<protein>
    <recommendedName>
        <fullName evidence="9">Arabinose 5-phosphate isomerase</fullName>
        <shortName evidence="9">API</shortName>
        <ecNumber evidence="9">5.3.1.13</ecNumber>
    </recommendedName>
</protein>
<dbReference type="PROSITE" id="PS51464">
    <property type="entry name" value="SIS"/>
    <property type="match status" value="1"/>
</dbReference>
<dbReference type="PROSITE" id="PS51371">
    <property type="entry name" value="CBS"/>
    <property type="match status" value="1"/>
</dbReference>
<accession>A0AAN1FM32</accession>
<dbReference type="Gene3D" id="3.40.50.10490">
    <property type="entry name" value="Glucose-6-phosphate isomerase like protein, domain 1"/>
    <property type="match status" value="1"/>
</dbReference>
<comment type="similarity">
    <text evidence="1 9">Belongs to the SIS family. GutQ/KpsF subfamily.</text>
</comment>
<dbReference type="GO" id="GO:0005524">
    <property type="term" value="F:ATP binding"/>
    <property type="evidence" value="ECO:0007669"/>
    <property type="project" value="UniProtKB-KW"/>
</dbReference>
<dbReference type="AlphaFoldDB" id="A0AAN1FM32"/>
<dbReference type="EMBL" id="CP018309">
    <property type="protein sequence ID" value="ASI93189.1"/>
    <property type="molecule type" value="Genomic_DNA"/>
</dbReference>
<dbReference type="InterPro" id="IPR035474">
    <property type="entry name" value="SIS_Kpsf"/>
</dbReference>
<dbReference type="Proteomes" id="UP000197092">
    <property type="component" value="Chromosome 2"/>
</dbReference>
<evidence type="ECO:0000256" key="12">
    <source>
        <dbReference type="PROSITE-ProRule" id="PRU00703"/>
    </source>
</evidence>
<gene>
    <name evidence="15" type="ORF">BSZ05_25960</name>
</gene>
<dbReference type="GO" id="GO:1901135">
    <property type="term" value="P:carbohydrate derivative metabolic process"/>
    <property type="evidence" value="ECO:0007669"/>
    <property type="project" value="InterPro"/>
</dbReference>
<feature type="site" description="Catalytically relevant" evidence="11">
    <location>
        <position position="55"/>
    </location>
</feature>
<feature type="domain" description="SIS" evidence="14">
    <location>
        <begin position="37"/>
        <end position="180"/>
    </location>
</feature>
<keyword evidence="4" id="KW-0547">Nucleotide-binding</keyword>
<dbReference type="SUPFAM" id="SSF54631">
    <property type="entry name" value="CBS-domain pair"/>
    <property type="match status" value="1"/>
</dbReference>
<keyword evidence="5 10" id="KW-0862">Zinc</keyword>
<dbReference type="Pfam" id="PF01380">
    <property type="entry name" value="SIS"/>
    <property type="match status" value="1"/>
</dbReference>
<evidence type="ECO:0000256" key="7">
    <source>
        <dbReference type="ARBA" id="ARBA00023122"/>
    </source>
</evidence>
<dbReference type="GO" id="GO:0019146">
    <property type="term" value="F:arabinose-5-phosphate isomerase activity"/>
    <property type="evidence" value="ECO:0007669"/>
    <property type="project" value="UniProtKB-EC"/>
</dbReference>
<sequence>MQVVKTEVIEYATQVINAEIAEAQKLLGRLEDNFAQAVSHIVNCQSKIIVSGIGKSGHIGKKMAATLASTGSPAFFVHPAEALHGDLGMITKGDLVILISNSGESAEFKTMLPILKERGISIIGMTGNTSSHLAQNSDCVVNIAIDSEACPLGLAPTSSAVNTLIMGDALAITAMKIRKFDSIDFAQSHPAGALGAKLLTTVGNVISEFEHNAICQPEQSLAEAISVLCESGKGLIAICRQTTLVGVFTDGDLRRALGNGAVLQDKIEQHMTTNGKQTSARVKAYDALNLMLDNAISALPVVNERDECVGVISISDIHRRGIK</sequence>
<dbReference type="InterPro" id="IPR004800">
    <property type="entry name" value="KdsD/KpsF-type"/>
</dbReference>
<keyword evidence="6" id="KW-0067">ATP-binding</keyword>
<evidence type="ECO:0000313" key="16">
    <source>
        <dbReference type="Proteomes" id="UP000197092"/>
    </source>
</evidence>
<dbReference type="KEGG" id="vsh:BSZ05_25960"/>
<evidence type="ECO:0000256" key="3">
    <source>
        <dbReference type="ARBA" id="ARBA00022737"/>
    </source>
</evidence>
<dbReference type="PANTHER" id="PTHR42745:SF2">
    <property type="entry name" value="ARABINOSE 5-PHOSPHATE ISOMERASE GUTQ"/>
    <property type="match status" value="1"/>
</dbReference>
<dbReference type="RefSeq" id="WP_088878944.1">
    <property type="nucleotide sequence ID" value="NZ_CP018309.1"/>
</dbReference>
<reference evidence="16" key="1">
    <citation type="submission" date="2016-12" db="EMBL/GenBank/DDBJ databases">
        <title>Comparative genomic analysis reveals the diversity, evolution, and environmental adaptation strategies of the genus Vibrio.</title>
        <authorList>
            <person name="Lin H."/>
            <person name="Wang X."/>
            <person name="Zhang X.-H."/>
        </authorList>
    </citation>
    <scope>NUCLEOTIDE SEQUENCE [LARGE SCALE GENOMIC DNA]</scope>
    <source>
        <strain evidence="16">QT6D1</strain>
    </source>
</reference>
<dbReference type="EC" id="5.3.1.13" evidence="9"/>
<name>A0AAN1FM32_9VIBR</name>
<dbReference type="InterPro" id="IPR046348">
    <property type="entry name" value="SIS_dom_sf"/>
</dbReference>
<evidence type="ECO:0000256" key="8">
    <source>
        <dbReference type="ARBA" id="ARBA00023235"/>
    </source>
</evidence>
<dbReference type="InterPro" id="IPR050986">
    <property type="entry name" value="GutQ/KpsF_isomerases"/>
</dbReference>
<proteinExistence type="inferred from homology"/>
<keyword evidence="3" id="KW-0677">Repeat</keyword>
<feature type="site" description="Catalytically relevant" evidence="11">
    <location>
        <position position="107"/>
    </location>
</feature>
<evidence type="ECO:0000256" key="6">
    <source>
        <dbReference type="ARBA" id="ARBA00022840"/>
    </source>
</evidence>
<evidence type="ECO:0000256" key="2">
    <source>
        <dbReference type="ARBA" id="ARBA00022723"/>
    </source>
</evidence>
<dbReference type="GO" id="GO:0046872">
    <property type="term" value="F:metal ion binding"/>
    <property type="evidence" value="ECO:0007669"/>
    <property type="project" value="UniProtKB-KW"/>
</dbReference>
<dbReference type="GO" id="GO:0005975">
    <property type="term" value="P:carbohydrate metabolic process"/>
    <property type="evidence" value="ECO:0007669"/>
    <property type="project" value="InterPro"/>
</dbReference>
<evidence type="ECO:0000256" key="11">
    <source>
        <dbReference type="PIRSR" id="PIRSR004692-3"/>
    </source>
</evidence>
<organism evidence="15 16">
    <name type="scientific">Vibrio mediterranei</name>
    <dbReference type="NCBI Taxonomy" id="689"/>
    <lineage>
        <taxon>Bacteria</taxon>
        <taxon>Pseudomonadati</taxon>
        <taxon>Pseudomonadota</taxon>
        <taxon>Gammaproteobacteria</taxon>
        <taxon>Vibrionales</taxon>
        <taxon>Vibrionaceae</taxon>
        <taxon>Vibrio</taxon>
    </lineage>
</organism>
<dbReference type="InterPro" id="IPR046342">
    <property type="entry name" value="CBS_dom_sf"/>
</dbReference>
<keyword evidence="7 12" id="KW-0129">CBS domain</keyword>
<evidence type="ECO:0000256" key="9">
    <source>
        <dbReference type="PIRNR" id="PIRNR004692"/>
    </source>
</evidence>
<feature type="site" description="Catalytically relevant" evidence="11">
    <location>
        <position position="148"/>
    </location>
</feature>
<dbReference type="PANTHER" id="PTHR42745">
    <property type="match status" value="1"/>
</dbReference>
<dbReference type="InterPro" id="IPR000644">
    <property type="entry name" value="CBS_dom"/>
</dbReference>
<dbReference type="Gene3D" id="3.10.580.10">
    <property type="entry name" value="CBS-domain"/>
    <property type="match status" value="1"/>
</dbReference>
<feature type="domain" description="CBS" evidence="13">
    <location>
        <begin position="271"/>
        <end position="323"/>
    </location>
</feature>